<dbReference type="Proteomes" id="UP000184268">
    <property type="component" value="Unassembled WGS sequence"/>
</dbReference>
<keyword evidence="1" id="KW-1133">Transmembrane helix</keyword>
<dbReference type="EMBL" id="FQXG01000003">
    <property type="protein sequence ID" value="SHH47846.1"/>
    <property type="molecule type" value="Genomic_DNA"/>
</dbReference>
<proteinExistence type="predicted"/>
<evidence type="ECO:0000256" key="1">
    <source>
        <dbReference type="SAM" id="Phobius"/>
    </source>
</evidence>
<reference evidence="2 3" key="1">
    <citation type="submission" date="2016-11" db="EMBL/GenBank/DDBJ databases">
        <authorList>
            <person name="Jaros S."/>
            <person name="Januszkiewicz K."/>
            <person name="Wedrychowicz H."/>
        </authorList>
    </citation>
    <scope>NUCLEOTIDE SEQUENCE [LARGE SCALE GENOMIC DNA]</scope>
    <source>
        <strain evidence="2 3">DSM 16917</strain>
    </source>
</reference>
<organism evidence="2 3">
    <name type="scientific">Ferrimonas marina</name>
    <dbReference type="NCBI Taxonomy" id="299255"/>
    <lineage>
        <taxon>Bacteria</taxon>
        <taxon>Pseudomonadati</taxon>
        <taxon>Pseudomonadota</taxon>
        <taxon>Gammaproteobacteria</taxon>
        <taxon>Alteromonadales</taxon>
        <taxon>Ferrimonadaceae</taxon>
        <taxon>Ferrimonas</taxon>
    </lineage>
</organism>
<dbReference type="AlphaFoldDB" id="A0A1M5TAZ0"/>
<feature type="transmembrane region" description="Helical" evidence="1">
    <location>
        <begin position="76"/>
        <end position="96"/>
    </location>
</feature>
<name>A0A1M5TAZ0_9GAMM</name>
<gene>
    <name evidence="2" type="ORF">SAMN02745129_2064</name>
</gene>
<dbReference type="STRING" id="299255.SAMN02745129_2064"/>
<keyword evidence="3" id="KW-1185">Reference proteome</keyword>
<evidence type="ECO:0000313" key="3">
    <source>
        <dbReference type="Proteomes" id="UP000184268"/>
    </source>
</evidence>
<feature type="transmembrane region" description="Helical" evidence="1">
    <location>
        <begin position="25"/>
        <end position="45"/>
    </location>
</feature>
<keyword evidence="1" id="KW-0472">Membrane</keyword>
<keyword evidence="1" id="KW-0812">Transmembrane</keyword>
<sequence>MEQVSHSRTKSHYHYHGYRMVGRMVFWYVMLVFMATKTNLLPLLAKNAEASPYLVVAYCSEILHGVVSKIAHSDTWMIGMGLALIAATYVLTRVCAHEYPGTVKAYLPYERFKQ</sequence>
<accession>A0A1M5TAZ0</accession>
<evidence type="ECO:0000313" key="2">
    <source>
        <dbReference type="EMBL" id="SHH47846.1"/>
    </source>
</evidence>
<protein>
    <submittedName>
        <fullName evidence="2">Uncharacterized protein</fullName>
    </submittedName>
</protein>